<dbReference type="OrthoDB" id="7843417at2"/>
<evidence type="ECO:0000313" key="2">
    <source>
        <dbReference type="Proteomes" id="UP000321638"/>
    </source>
</evidence>
<dbReference type="InterPro" id="IPR039498">
    <property type="entry name" value="NTP_transf_5"/>
</dbReference>
<dbReference type="Pfam" id="PF14907">
    <property type="entry name" value="NTP_transf_5"/>
    <property type="match status" value="1"/>
</dbReference>
<organism evidence="1 2">
    <name type="scientific">Vineibacter terrae</name>
    <dbReference type="NCBI Taxonomy" id="2586908"/>
    <lineage>
        <taxon>Bacteria</taxon>
        <taxon>Pseudomonadati</taxon>
        <taxon>Pseudomonadota</taxon>
        <taxon>Alphaproteobacteria</taxon>
        <taxon>Hyphomicrobiales</taxon>
        <taxon>Vineibacter</taxon>
    </lineage>
</organism>
<gene>
    <name evidence="1" type="ORF">FHP25_21140</name>
</gene>
<reference evidence="1 2" key="1">
    <citation type="submission" date="2019-06" db="EMBL/GenBank/DDBJ databases">
        <title>New taxonomy in bacterial strain CC-CFT640, isolated from vineyard.</title>
        <authorList>
            <person name="Lin S.-Y."/>
            <person name="Tsai C.-F."/>
            <person name="Young C.-C."/>
        </authorList>
    </citation>
    <scope>NUCLEOTIDE SEQUENCE [LARGE SCALE GENOMIC DNA]</scope>
    <source>
        <strain evidence="1 2">CC-CFT640</strain>
    </source>
</reference>
<dbReference type="AlphaFoldDB" id="A0A5C8PIC3"/>
<keyword evidence="2" id="KW-1185">Reference proteome</keyword>
<comment type="caution">
    <text evidence="1">The sequence shown here is derived from an EMBL/GenBank/DDBJ whole genome shotgun (WGS) entry which is preliminary data.</text>
</comment>
<protein>
    <submittedName>
        <fullName evidence="1">Nucleotidyltransferase family protein</fullName>
    </submittedName>
</protein>
<keyword evidence="1" id="KW-0808">Transferase</keyword>
<evidence type="ECO:0000313" key="1">
    <source>
        <dbReference type="EMBL" id="TXL73440.1"/>
    </source>
</evidence>
<proteinExistence type="predicted"/>
<dbReference type="Proteomes" id="UP000321638">
    <property type="component" value="Unassembled WGS sequence"/>
</dbReference>
<dbReference type="GO" id="GO:0016740">
    <property type="term" value="F:transferase activity"/>
    <property type="evidence" value="ECO:0007669"/>
    <property type="project" value="UniProtKB-KW"/>
</dbReference>
<dbReference type="EMBL" id="VDUZ01000025">
    <property type="protein sequence ID" value="TXL73440.1"/>
    <property type="molecule type" value="Genomic_DNA"/>
</dbReference>
<accession>A0A5C8PIC3</accession>
<sequence length="420" mass="46707">MLSARHARPRENCATGAVDRHDLLLRAAIQRTRRGRGAVAPPGAMIRSLRALHLVCDCLRTDAAGHLQRLRKIDDTTWSYAIALANEHLVGPALHAALERTGRLADIPDAVRDYLALLHQSNAARNDCLRQQALELIGALGNAGVDALLLKGGATLLSAPAPSARMIRDLDLLVPRHAADRVFTTLDNLGYRAIARYPAGHHAYGDFARPGEPGAVDLHFELIDTPHVLPAQDVWRRADQIVVQGRRFFVPSPTDRVLHNVLHAQVHFLANYYRGAFELRQLHEFASFTRDDAPGVDWTFVAGSLTRHRLRTPLHAYALLAHRLLDAPWKLPGAPAVAARLQVQRCLLQHRVPALAGWGTPLANVQSAFAPHRMAGLYGQQSPLLQRRLHHASRFLRKRDAGDWIARLLRSEAHPRGWRR</sequence>
<name>A0A5C8PIC3_9HYPH</name>